<dbReference type="Proteomes" id="UP000019247">
    <property type="component" value="Unassembled WGS sequence"/>
</dbReference>
<feature type="chain" id="PRO_5004883809" evidence="1">
    <location>
        <begin position="23"/>
        <end position="262"/>
    </location>
</feature>
<protein>
    <submittedName>
        <fullName evidence="2">Uncharacterized protein</fullName>
    </submittedName>
</protein>
<gene>
    <name evidence="2" type="ORF">LFAB_12895</name>
</gene>
<dbReference type="STRING" id="1400520.LFAB_12895"/>
<dbReference type="AlphaFoldDB" id="W6T635"/>
<feature type="signal peptide" evidence="1">
    <location>
        <begin position="1"/>
        <end position="22"/>
    </location>
</feature>
<dbReference type="RefSeq" id="WP_029779085.1">
    <property type="nucleotide sequence ID" value="NZ_KK036514.1"/>
</dbReference>
<organism evidence="2 3">
    <name type="scientific">Lactiplantibacillus fabifermentans T30PCM01</name>
    <dbReference type="NCBI Taxonomy" id="1400520"/>
    <lineage>
        <taxon>Bacteria</taxon>
        <taxon>Bacillati</taxon>
        <taxon>Bacillota</taxon>
        <taxon>Bacilli</taxon>
        <taxon>Lactobacillales</taxon>
        <taxon>Lactobacillaceae</taxon>
        <taxon>Lactiplantibacillus</taxon>
    </lineage>
</organism>
<dbReference type="PATRIC" id="fig|1400520.3.peg.2519"/>
<reference evidence="2 3" key="1">
    <citation type="journal article" date="2014" name="Genome Announc.">
        <title>Genome Sequence of Lactobacillus fabifermentans Strain T30PCM01, Isolated from Fermenting Grape Marc.</title>
        <authorList>
            <person name="Treu L."/>
            <person name="Vendramin V."/>
            <person name="Bovo B."/>
            <person name="Giacomini A."/>
            <person name="Corich V."/>
            <person name="Campanaro S."/>
        </authorList>
    </citation>
    <scope>NUCLEOTIDE SEQUENCE [LARGE SCALE GENOMIC DNA]</scope>
    <source>
        <strain evidence="2 3">T30PCM01</strain>
    </source>
</reference>
<evidence type="ECO:0000313" key="2">
    <source>
        <dbReference type="EMBL" id="ETY73338.1"/>
    </source>
</evidence>
<accession>W6T635</accession>
<evidence type="ECO:0000313" key="3">
    <source>
        <dbReference type="Proteomes" id="UP000019247"/>
    </source>
</evidence>
<keyword evidence="1" id="KW-0732">Signal</keyword>
<proteinExistence type="predicted"/>
<evidence type="ECO:0000256" key="1">
    <source>
        <dbReference type="SAM" id="SignalP"/>
    </source>
</evidence>
<dbReference type="HOGENOM" id="CLU_1060861_0_0_9"/>
<dbReference type="EMBL" id="AWWK01000064">
    <property type="protein sequence ID" value="ETY73338.1"/>
    <property type="molecule type" value="Genomic_DNA"/>
</dbReference>
<sequence>MKRGLVISLLCVLVVVLNGCQASSKSKTKAQPEPTPQLDFQALSQSTQPHVWLYTIDGAENHLAEQAHVNQVIVTQNGQVTVYDTHLPLSQVMQMTAQTTINRAQQADRQLFNQALDQLFALNQAGVQLRQHALTVEWPQVVRGFNPHNADTQQFITTLQAVQKQVITQPYLPPVAATLAVGQQAHQLDLTTYSRQVGSWATHPAEIVFPADFDRFIAVKPQRYGQFDTIRQERFHGQNLTFFGHTGQVEELIAWPGRAEFG</sequence>
<name>W6T635_9LACO</name>
<comment type="caution">
    <text evidence="2">The sequence shown here is derived from an EMBL/GenBank/DDBJ whole genome shotgun (WGS) entry which is preliminary data.</text>
</comment>